<feature type="domain" description="PAS" evidence="3">
    <location>
        <begin position="418"/>
        <end position="488"/>
    </location>
</feature>
<dbReference type="PROSITE" id="PS50113">
    <property type="entry name" value="PAC"/>
    <property type="match status" value="1"/>
</dbReference>
<comment type="caution">
    <text evidence="6">The sequence shown here is derived from an EMBL/GenBank/DDBJ whole genome shotgun (WGS) entry which is preliminary data.</text>
</comment>
<dbReference type="SMART" id="SM01080">
    <property type="entry name" value="CHASE2"/>
    <property type="match status" value="1"/>
</dbReference>
<dbReference type="EMBL" id="BIMW01000033">
    <property type="protein sequence ID" value="GCE92655.1"/>
    <property type="molecule type" value="Genomic_DNA"/>
</dbReference>
<feature type="domain" description="GGDEF" evidence="5">
    <location>
        <begin position="588"/>
        <end position="721"/>
    </location>
</feature>
<keyword evidence="7" id="KW-1185">Reference proteome</keyword>
<dbReference type="PROSITE" id="PS50112">
    <property type="entry name" value="PAS"/>
    <property type="match status" value="1"/>
</dbReference>
<dbReference type="PANTHER" id="PTHR46663">
    <property type="entry name" value="DIGUANYLATE CYCLASE DGCT-RELATED"/>
    <property type="match status" value="1"/>
</dbReference>
<dbReference type="InterPro" id="IPR029787">
    <property type="entry name" value="Nucleotide_cyclase"/>
</dbReference>
<dbReference type="InterPro" id="IPR052163">
    <property type="entry name" value="DGC-Regulatory_Protein"/>
</dbReference>
<dbReference type="Proteomes" id="UP000326169">
    <property type="component" value="Unassembled WGS sequence"/>
</dbReference>
<dbReference type="InterPro" id="IPR035965">
    <property type="entry name" value="PAS-like_dom_sf"/>
</dbReference>
<feature type="coiled-coil region" evidence="1">
    <location>
        <begin position="533"/>
        <end position="560"/>
    </location>
</feature>
<dbReference type="RefSeq" id="WP_152088377.1">
    <property type="nucleotide sequence ID" value="NZ_BIMW01000033.1"/>
</dbReference>
<dbReference type="Pfam" id="PF08448">
    <property type="entry name" value="PAS_4"/>
    <property type="match status" value="1"/>
</dbReference>
<gene>
    <name evidence="6" type="ORF">NIES46_06950</name>
</gene>
<proteinExistence type="predicted"/>
<evidence type="ECO:0000313" key="7">
    <source>
        <dbReference type="Proteomes" id="UP000326169"/>
    </source>
</evidence>
<keyword evidence="1" id="KW-0175">Coiled coil</keyword>
<dbReference type="GeneID" id="301681639"/>
<keyword evidence="2" id="KW-0812">Transmembrane</keyword>
<dbReference type="CDD" id="cd01949">
    <property type="entry name" value="GGDEF"/>
    <property type="match status" value="1"/>
</dbReference>
<sequence length="729" mass="81940">MFIIFQGLAQYPQQGLTSLKLWFLERKHIWITSSGVAAAVLLVRFLGLLQTSELAVFDVLVRARPPETPEDRIVIIGIDEQDLREYGFPVADEILADLLDIINDAEPRAIGLDLYRGIPMEPGHAQLTEALINIPNLIGIELLETLKVAAVPPPPALAEIGMIGFNNFVIDSDGRVRRNLLYAGNSDGQTRRSFALQLALIELKYQGIFPILTDNSEVEFNGVVFPRFQPNDGPYVRADNGGYQVLANFRNPAVGFQTVSLRDVLNGNIPPSLFNDRIVMIGSTAFSVKDFHLTPYSSSLFEEPRFIYGVELHANFLSQILTTVLEDRPLMSTWSETVEWLWIIFWSWVGASLSWKLRSPYRSTLMIIVIGGGILTGAYLLLLMGWWIPVVPPLITLGGSGIVVTTYLAHIQEEFKRSTDFLNSIINTIPDPIYVKTKDHKKMVVNQAYSRLVGFPADIILQKSDHDLFPPAEAKVFYQQDELAFQTNWEQENEEKLTDASGVTHWIATKRSLHQDAAGNLFLVGIIRDITERKKSEETLRKLAEQLEKYNAELQQRADHDPLTGLPNRQLFEERLTQALVWADTNQKFVGLFFLDLNNFKPINDQYGHHVGDLVLKLVAERLRGCLRASDTVSRLGGDEFTVILPGIPSHADAVRVAEKILDQVTQESELNGHIITIGVSIGISLYPLDSQDYETLVQKADAAMYRAKSRHQNSYELTPPVEPNIRES</sequence>
<feature type="domain" description="PAC" evidence="4">
    <location>
        <begin position="491"/>
        <end position="542"/>
    </location>
</feature>
<dbReference type="InterPro" id="IPR000014">
    <property type="entry name" value="PAS"/>
</dbReference>
<evidence type="ECO:0000256" key="2">
    <source>
        <dbReference type="SAM" id="Phobius"/>
    </source>
</evidence>
<dbReference type="SMART" id="SM00267">
    <property type="entry name" value="GGDEF"/>
    <property type="match status" value="1"/>
</dbReference>
<feature type="transmembrane region" description="Helical" evidence="2">
    <location>
        <begin position="364"/>
        <end position="388"/>
    </location>
</feature>
<evidence type="ECO:0000313" key="6">
    <source>
        <dbReference type="EMBL" id="GCE92655.1"/>
    </source>
</evidence>
<dbReference type="InterPro" id="IPR043128">
    <property type="entry name" value="Rev_trsase/Diguanyl_cyclase"/>
</dbReference>
<dbReference type="InterPro" id="IPR013656">
    <property type="entry name" value="PAS_4"/>
</dbReference>
<dbReference type="SUPFAM" id="SSF55073">
    <property type="entry name" value="Nucleotide cyclase"/>
    <property type="match status" value="1"/>
</dbReference>
<evidence type="ECO:0008006" key="8">
    <source>
        <dbReference type="Google" id="ProtNLM"/>
    </source>
</evidence>
<evidence type="ECO:0000259" key="3">
    <source>
        <dbReference type="PROSITE" id="PS50112"/>
    </source>
</evidence>
<accession>A0A5M3T2I5</accession>
<dbReference type="InterPro" id="IPR007890">
    <property type="entry name" value="CHASE2"/>
</dbReference>
<dbReference type="PROSITE" id="PS50887">
    <property type="entry name" value="GGDEF"/>
    <property type="match status" value="1"/>
</dbReference>
<keyword evidence="2" id="KW-1133">Transmembrane helix</keyword>
<dbReference type="Pfam" id="PF05226">
    <property type="entry name" value="CHASE2"/>
    <property type="match status" value="1"/>
</dbReference>
<feature type="transmembrane region" description="Helical" evidence="2">
    <location>
        <begin position="340"/>
        <end position="357"/>
    </location>
</feature>
<name>A0A5M3T2I5_LIMPL</name>
<dbReference type="SUPFAM" id="SSF55785">
    <property type="entry name" value="PYP-like sensor domain (PAS domain)"/>
    <property type="match status" value="1"/>
</dbReference>
<dbReference type="NCBIfam" id="TIGR00229">
    <property type="entry name" value="sensory_box"/>
    <property type="match status" value="1"/>
</dbReference>
<protein>
    <recommendedName>
        <fullName evidence="8">Diguanylate cyclase with PAS/PAC and Chase2 sensors</fullName>
    </recommendedName>
</protein>
<keyword evidence="2" id="KW-0472">Membrane</keyword>
<dbReference type="InterPro" id="IPR000700">
    <property type="entry name" value="PAS-assoc_C"/>
</dbReference>
<evidence type="ECO:0000259" key="4">
    <source>
        <dbReference type="PROSITE" id="PS50113"/>
    </source>
</evidence>
<dbReference type="Gene3D" id="3.30.70.270">
    <property type="match status" value="1"/>
</dbReference>
<dbReference type="Pfam" id="PF00990">
    <property type="entry name" value="GGDEF"/>
    <property type="match status" value="1"/>
</dbReference>
<dbReference type="InterPro" id="IPR000160">
    <property type="entry name" value="GGDEF_dom"/>
</dbReference>
<reference evidence="6 7" key="1">
    <citation type="journal article" date="2019" name="J Genomics">
        <title>The Draft Genome of a Hydrogen-producing Cyanobacterium, Arthrospira platensis NIES-46.</title>
        <authorList>
            <person name="Suzuki S."/>
            <person name="Yamaguchi H."/>
            <person name="Kawachi M."/>
        </authorList>
    </citation>
    <scope>NUCLEOTIDE SEQUENCE [LARGE SCALE GENOMIC DNA]</scope>
    <source>
        <strain evidence="6 7">NIES-46</strain>
    </source>
</reference>
<dbReference type="SMART" id="SM00091">
    <property type="entry name" value="PAS"/>
    <property type="match status" value="1"/>
</dbReference>
<dbReference type="CDD" id="cd00130">
    <property type="entry name" value="PAS"/>
    <property type="match status" value="1"/>
</dbReference>
<dbReference type="PANTHER" id="PTHR46663:SF3">
    <property type="entry name" value="SLL0267 PROTEIN"/>
    <property type="match status" value="1"/>
</dbReference>
<evidence type="ECO:0000259" key="5">
    <source>
        <dbReference type="PROSITE" id="PS50887"/>
    </source>
</evidence>
<evidence type="ECO:0000256" key="1">
    <source>
        <dbReference type="SAM" id="Coils"/>
    </source>
</evidence>
<dbReference type="NCBIfam" id="TIGR00254">
    <property type="entry name" value="GGDEF"/>
    <property type="match status" value="1"/>
</dbReference>
<organism evidence="6 7">
    <name type="scientific">Limnospira platensis NIES-46</name>
    <dbReference type="NCBI Taxonomy" id="1236695"/>
    <lineage>
        <taxon>Bacteria</taxon>
        <taxon>Bacillati</taxon>
        <taxon>Cyanobacteriota</taxon>
        <taxon>Cyanophyceae</taxon>
        <taxon>Oscillatoriophycideae</taxon>
        <taxon>Oscillatoriales</taxon>
        <taxon>Sirenicapillariaceae</taxon>
        <taxon>Limnospira</taxon>
    </lineage>
</organism>
<dbReference type="Gene3D" id="3.30.450.20">
    <property type="entry name" value="PAS domain"/>
    <property type="match status" value="1"/>
</dbReference>